<feature type="transmembrane region" description="Helical" evidence="9">
    <location>
        <begin position="21"/>
        <end position="41"/>
    </location>
</feature>
<evidence type="ECO:0000256" key="3">
    <source>
        <dbReference type="ARBA" id="ARBA00023136"/>
    </source>
</evidence>
<evidence type="ECO:0000256" key="8">
    <source>
        <dbReference type="SAM" id="MobiDB-lite"/>
    </source>
</evidence>
<name>A0A067REC3_ZOONE</name>
<feature type="transmembrane region" description="Helical" evidence="9">
    <location>
        <begin position="147"/>
        <end position="166"/>
    </location>
</feature>
<dbReference type="FunCoup" id="A0A067REC3">
    <property type="interactions" value="1942"/>
</dbReference>
<dbReference type="OMA" id="MHLVRDM"/>
<dbReference type="Proteomes" id="UP000027135">
    <property type="component" value="Unassembled WGS sequence"/>
</dbReference>
<protein>
    <recommendedName>
        <fullName evidence="6">PAT complex subunit CCDC47</fullName>
    </recommendedName>
    <alternativeName>
        <fullName evidence="7">Coiled-coil domain-containing protein 47</fullName>
    </alternativeName>
</protein>
<keyword evidence="1 9" id="KW-0812">Transmembrane</keyword>
<reference evidence="10 11" key="1">
    <citation type="journal article" date="2014" name="Nat. Commun.">
        <title>Molecular traces of alternative social organization in a termite genome.</title>
        <authorList>
            <person name="Terrapon N."/>
            <person name="Li C."/>
            <person name="Robertson H.M."/>
            <person name="Ji L."/>
            <person name="Meng X."/>
            <person name="Booth W."/>
            <person name="Chen Z."/>
            <person name="Childers C.P."/>
            <person name="Glastad K.M."/>
            <person name="Gokhale K."/>
            <person name="Gowin J."/>
            <person name="Gronenberg W."/>
            <person name="Hermansen R.A."/>
            <person name="Hu H."/>
            <person name="Hunt B.G."/>
            <person name="Huylmans A.K."/>
            <person name="Khalil S.M."/>
            <person name="Mitchell R.D."/>
            <person name="Munoz-Torres M.C."/>
            <person name="Mustard J.A."/>
            <person name="Pan H."/>
            <person name="Reese J.T."/>
            <person name="Scharf M.E."/>
            <person name="Sun F."/>
            <person name="Vogel H."/>
            <person name="Xiao J."/>
            <person name="Yang W."/>
            <person name="Yang Z."/>
            <person name="Yang Z."/>
            <person name="Zhou J."/>
            <person name="Zhu J."/>
            <person name="Brent C.S."/>
            <person name="Elsik C.G."/>
            <person name="Goodisman M.A."/>
            <person name="Liberles D.A."/>
            <person name="Roe R.M."/>
            <person name="Vargo E.L."/>
            <person name="Vilcinskas A."/>
            <person name="Wang J."/>
            <person name="Bornberg-Bauer E."/>
            <person name="Korb J."/>
            <person name="Zhang G."/>
            <person name="Liebig J."/>
        </authorList>
    </citation>
    <scope>NUCLEOTIDE SEQUENCE [LARGE SCALE GENOMIC DNA]</scope>
    <source>
        <tissue evidence="10">Whole organism</tissue>
    </source>
</reference>
<evidence type="ECO:0000256" key="5">
    <source>
        <dbReference type="ARBA" id="ARBA00034746"/>
    </source>
</evidence>
<dbReference type="PANTHER" id="PTHR12883:SF0">
    <property type="entry name" value="PAT COMPLEX SUBUNIT CCDC47"/>
    <property type="match status" value="1"/>
</dbReference>
<evidence type="ECO:0000256" key="4">
    <source>
        <dbReference type="ARBA" id="ARBA00034697"/>
    </source>
</evidence>
<dbReference type="GO" id="GO:0005509">
    <property type="term" value="F:calcium ion binding"/>
    <property type="evidence" value="ECO:0007669"/>
    <property type="project" value="InterPro"/>
</dbReference>
<dbReference type="InParanoid" id="A0A067REC3"/>
<feature type="region of interest" description="Disordered" evidence="8">
    <location>
        <begin position="439"/>
        <end position="487"/>
    </location>
</feature>
<gene>
    <name evidence="10" type="ORF">L798_02070</name>
</gene>
<feature type="compositionally biased region" description="Basic residues" evidence="8">
    <location>
        <begin position="471"/>
        <end position="487"/>
    </location>
</feature>
<keyword evidence="2 9" id="KW-1133">Transmembrane helix</keyword>
<feature type="compositionally biased region" description="Acidic residues" evidence="8">
    <location>
        <begin position="80"/>
        <end position="92"/>
    </location>
</feature>
<keyword evidence="3 9" id="KW-0472">Membrane</keyword>
<dbReference type="GO" id="GO:0030867">
    <property type="term" value="C:rough endoplasmic reticulum membrane"/>
    <property type="evidence" value="ECO:0007669"/>
    <property type="project" value="UniProtKB-SubCell"/>
</dbReference>
<dbReference type="PANTHER" id="PTHR12883">
    <property type="entry name" value="ADIPOCYTE-SPECIFIC PROTEIN 4-RELATED"/>
    <property type="match status" value="1"/>
</dbReference>
<evidence type="ECO:0000256" key="6">
    <source>
        <dbReference type="ARBA" id="ARBA00034875"/>
    </source>
</evidence>
<evidence type="ECO:0000256" key="7">
    <source>
        <dbReference type="ARBA" id="ARBA00034902"/>
    </source>
</evidence>
<feature type="compositionally biased region" description="Basic and acidic residues" evidence="8">
    <location>
        <begin position="439"/>
        <end position="470"/>
    </location>
</feature>
<organism evidence="10 11">
    <name type="scientific">Zootermopsis nevadensis</name>
    <name type="common">Dampwood termite</name>
    <dbReference type="NCBI Taxonomy" id="136037"/>
    <lineage>
        <taxon>Eukaryota</taxon>
        <taxon>Metazoa</taxon>
        <taxon>Ecdysozoa</taxon>
        <taxon>Arthropoda</taxon>
        <taxon>Hexapoda</taxon>
        <taxon>Insecta</taxon>
        <taxon>Pterygota</taxon>
        <taxon>Neoptera</taxon>
        <taxon>Polyneoptera</taxon>
        <taxon>Dictyoptera</taxon>
        <taxon>Blattodea</taxon>
        <taxon>Blattoidea</taxon>
        <taxon>Termitoidae</taxon>
        <taxon>Termopsidae</taxon>
        <taxon>Zootermopsis</taxon>
    </lineage>
</organism>
<accession>A0A067REC3</accession>
<dbReference type="AlphaFoldDB" id="A0A067REC3"/>
<evidence type="ECO:0000256" key="1">
    <source>
        <dbReference type="ARBA" id="ARBA00022692"/>
    </source>
</evidence>
<comment type="similarity">
    <text evidence="5">Belongs to the CCDC47 family.</text>
</comment>
<comment type="subcellular location">
    <subcellularLocation>
        <location evidence="4">Rough endoplasmic reticulum membrane</location>
        <topology evidence="4">Single-pass type I membrane protein</topology>
    </subcellularLocation>
</comment>
<dbReference type="EMBL" id="KK852521">
    <property type="protein sequence ID" value="KDR22107.1"/>
    <property type="molecule type" value="Genomic_DNA"/>
</dbReference>
<evidence type="ECO:0000313" key="10">
    <source>
        <dbReference type="EMBL" id="KDR22107.1"/>
    </source>
</evidence>
<evidence type="ECO:0000256" key="2">
    <source>
        <dbReference type="ARBA" id="ARBA00022989"/>
    </source>
</evidence>
<evidence type="ECO:0000256" key="9">
    <source>
        <dbReference type="SAM" id="Phobius"/>
    </source>
</evidence>
<sequence length="487" mass="56424">MLAEIAAFHFLHLLGPMTMKFGLVLLHIVLVGTQIWASSFYKEDLEDNEFAEFEDFEDEERDYQQVQAQNGRKTEKVQEVNEEQDGEEDDAIVEDDESEFDHFQDEEEFEGFDGERVGSSVRMDERGAPEITITKVPLHFRTDWDSFYLEILMVAGLVVYALNFFAGKSKNRKVANAWFTSHRSLLEENFSLIGDDGTKDNENPGLSKDSESVYTLWCSGRTCCEGMLVELKLLKRQDLVSVMAQFIRPSSDQVHIKVDMNKEDMDSFVFCLATKRSALRLSKDMADLSIYCPERRSVEKYGLPSNFSLLCEIVEVAASLLDSRIVTIINKYADIIEYIHFSDQFSGPKQSEDFNVTKLPDTKKVLIFAFNIPVKGKAIHEAVIQMRPLLQFVFYCMDKVKRFKLSKEAKNKAEKNRLRVEEAFLKTTHFVRAEAAAARREEKKRQEKERILLEDDPDKQKKWEDREMKRQMKKKAPKMKQLKVKAL</sequence>
<dbReference type="InterPro" id="IPR012879">
    <property type="entry name" value="CCDC47"/>
</dbReference>
<dbReference type="eggNOG" id="KOG2357">
    <property type="taxonomic scope" value="Eukaryota"/>
</dbReference>
<dbReference type="Pfam" id="PF07946">
    <property type="entry name" value="CCDC47"/>
    <property type="match status" value="1"/>
</dbReference>
<keyword evidence="11" id="KW-1185">Reference proteome</keyword>
<dbReference type="STRING" id="136037.A0A067REC3"/>
<proteinExistence type="inferred from homology"/>
<dbReference type="GO" id="GO:0032469">
    <property type="term" value="P:endoplasmic reticulum calcium ion homeostasis"/>
    <property type="evidence" value="ECO:0007669"/>
    <property type="project" value="InterPro"/>
</dbReference>
<evidence type="ECO:0000313" key="11">
    <source>
        <dbReference type="Proteomes" id="UP000027135"/>
    </source>
</evidence>
<feature type="region of interest" description="Disordered" evidence="8">
    <location>
        <begin position="63"/>
        <end position="92"/>
    </location>
</feature>